<proteinExistence type="predicted"/>
<dbReference type="PANTHER" id="PTHR10315:SF96">
    <property type="entry name" value="SIAH-TYPE DOMAIN-CONTAINING PROTEIN"/>
    <property type="match status" value="1"/>
</dbReference>
<evidence type="ECO:0000256" key="3">
    <source>
        <dbReference type="ARBA" id="ARBA00022833"/>
    </source>
</evidence>
<dbReference type="Pfam" id="PF21361">
    <property type="entry name" value="Sina_ZnF"/>
    <property type="match status" value="1"/>
</dbReference>
<dbReference type="GO" id="GO:0005737">
    <property type="term" value="C:cytoplasm"/>
    <property type="evidence" value="ECO:0007669"/>
    <property type="project" value="TreeGrafter"/>
</dbReference>
<evidence type="ECO:0000259" key="5">
    <source>
        <dbReference type="PROSITE" id="PS51081"/>
    </source>
</evidence>
<feature type="domain" description="SIAH-type" evidence="5">
    <location>
        <begin position="75"/>
        <end position="133"/>
    </location>
</feature>
<keyword evidence="3" id="KW-0862">Zinc</keyword>
<accession>A0A835KS34</accession>
<evidence type="ECO:0000313" key="6">
    <source>
        <dbReference type="EMBL" id="KAF8766005.1"/>
    </source>
</evidence>
<dbReference type="EMBL" id="JACEFO010000522">
    <property type="protein sequence ID" value="KAF8766005.1"/>
    <property type="molecule type" value="Genomic_DNA"/>
</dbReference>
<dbReference type="InterPro" id="IPR013010">
    <property type="entry name" value="Znf_SIAH"/>
</dbReference>
<dbReference type="PANTHER" id="PTHR10315">
    <property type="entry name" value="E3 UBIQUITIN PROTEIN LIGASE SIAH"/>
    <property type="match status" value="1"/>
</dbReference>
<evidence type="ECO:0000256" key="4">
    <source>
        <dbReference type="PROSITE-ProRule" id="PRU00455"/>
    </source>
</evidence>
<evidence type="ECO:0000313" key="7">
    <source>
        <dbReference type="Proteomes" id="UP000636709"/>
    </source>
</evidence>
<dbReference type="InterPro" id="IPR052088">
    <property type="entry name" value="E3_ubiquitin-ligase_SINA"/>
</dbReference>
<dbReference type="GO" id="GO:0016567">
    <property type="term" value="P:protein ubiquitination"/>
    <property type="evidence" value="ECO:0007669"/>
    <property type="project" value="UniProtKB-UniPathway"/>
</dbReference>
<reference evidence="6" key="1">
    <citation type="submission" date="2020-07" db="EMBL/GenBank/DDBJ databases">
        <title>Genome sequence and genetic diversity analysis of an under-domesticated orphan crop, white fonio (Digitaria exilis).</title>
        <authorList>
            <person name="Bennetzen J.L."/>
            <person name="Chen S."/>
            <person name="Ma X."/>
            <person name="Wang X."/>
            <person name="Yssel A.E.J."/>
            <person name="Chaluvadi S.R."/>
            <person name="Johnson M."/>
            <person name="Gangashetty P."/>
            <person name="Hamidou F."/>
            <person name="Sanogo M.D."/>
            <person name="Zwaenepoel A."/>
            <person name="Wallace J."/>
            <person name="Van De Peer Y."/>
            <person name="Van Deynze A."/>
        </authorList>
    </citation>
    <scope>NUCLEOTIDE SEQUENCE</scope>
    <source>
        <tissue evidence="6">Leaves</tissue>
    </source>
</reference>
<name>A0A835KS34_9POAL</name>
<dbReference type="AlphaFoldDB" id="A0A835KS34"/>
<dbReference type="PROSITE" id="PS51081">
    <property type="entry name" value="ZF_SIAH"/>
    <property type="match status" value="1"/>
</dbReference>
<evidence type="ECO:0000256" key="1">
    <source>
        <dbReference type="ARBA" id="ARBA00022723"/>
    </source>
</evidence>
<evidence type="ECO:0000256" key="2">
    <source>
        <dbReference type="ARBA" id="ARBA00022771"/>
    </source>
</evidence>
<dbReference type="OrthoDB" id="615710at2759"/>
<keyword evidence="2 4" id="KW-0863">Zinc-finger</keyword>
<dbReference type="Gene3D" id="3.30.40.10">
    <property type="entry name" value="Zinc/RING finger domain, C3HC4 (zinc finger)"/>
    <property type="match status" value="1"/>
</dbReference>
<sequence>MEHIVVGSSLLASHIGIQLKNDNLMQSVPRLQCDVGHVVCSPCRDKLEDTGKCHVCRGATGGFRRCHAMDRVVESARVVCPNAAYGCTERPSYYDQQCHRQMCLYPPWQCPGEDCSFMGSMEDLLQHFAGVHGWPCSTKVRTEEMSNIRLKDGFNFILLDGEKGDTANAYRNSCLFLLDVVRQPLSRAISVILIDLHAAVDGQRLCLKKMKCELAYSRHLFSSSRPRSDLLTEHAQTSRFIVTCTDLSNGHLPDPEERFQFVVPNFVLAHDEKYAVNVGFRIQVVSGFGTS</sequence>
<dbReference type="GO" id="GO:0061630">
    <property type="term" value="F:ubiquitin protein ligase activity"/>
    <property type="evidence" value="ECO:0007669"/>
    <property type="project" value="TreeGrafter"/>
</dbReference>
<dbReference type="GO" id="GO:0008270">
    <property type="term" value="F:zinc ion binding"/>
    <property type="evidence" value="ECO:0007669"/>
    <property type="project" value="UniProtKB-KW"/>
</dbReference>
<protein>
    <recommendedName>
        <fullName evidence="5">SIAH-type domain-containing protein</fullName>
    </recommendedName>
</protein>
<dbReference type="Proteomes" id="UP000636709">
    <property type="component" value="Unassembled WGS sequence"/>
</dbReference>
<organism evidence="6 7">
    <name type="scientific">Digitaria exilis</name>
    <dbReference type="NCBI Taxonomy" id="1010633"/>
    <lineage>
        <taxon>Eukaryota</taxon>
        <taxon>Viridiplantae</taxon>
        <taxon>Streptophyta</taxon>
        <taxon>Embryophyta</taxon>
        <taxon>Tracheophyta</taxon>
        <taxon>Spermatophyta</taxon>
        <taxon>Magnoliopsida</taxon>
        <taxon>Liliopsida</taxon>
        <taxon>Poales</taxon>
        <taxon>Poaceae</taxon>
        <taxon>PACMAD clade</taxon>
        <taxon>Panicoideae</taxon>
        <taxon>Panicodae</taxon>
        <taxon>Paniceae</taxon>
        <taxon>Anthephorinae</taxon>
        <taxon>Digitaria</taxon>
    </lineage>
</organism>
<comment type="caution">
    <text evidence="6">The sequence shown here is derived from an EMBL/GenBank/DDBJ whole genome shotgun (WGS) entry which is preliminary data.</text>
</comment>
<keyword evidence="7" id="KW-1185">Reference proteome</keyword>
<dbReference type="UniPathway" id="UPA00143"/>
<dbReference type="InterPro" id="IPR013083">
    <property type="entry name" value="Znf_RING/FYVE/PHD"/>
</dbReference>
<gene>
    <name evidence="6" type="ORF">HU200_007940</name>
</gene>
<dbReference type="SUPFAM" id="SSF49599">
    <property type="entry name" value="TRAF domain-like"/>
    <property type="match status" value="1"/>
</dbReference>
<keyword evidence="1" id="KW-0479">Metal-binding</keyword>